<dbReference type="Gene3D" id="3.10.28.20">
    <property type="entry name" value="Acetamidase/Formamidase-like domains"/>
    <property type="match status" value="1"/>
</dbReference>
<keyword evidence="2" id="KW-1185">Reference proteome</keyword>
<evidence type="ECO:0000313" key="1">
    <source>
        <dbReference type="EMBL" id="BDI28651.1"/>
    </source>
</evidence>
<name>A0A402D1K7_9BACT</name>
<dbReference type="PANTHER" id="PTHR31891:SF1">
    <property type="entry name" value="FORMAMIDASE C869.04-RELATED"/>
    <property type="match status" value="1"/>
</dbReference>
<dbReference type="EMBL" id="AP025739">
    <property type="protein sequence ID" value="BDI28651.1"/>
    <property type="molecule type" value="Genomic_DNA"/>
</dbReference>
<proteinExistence type="predicted"/>
<dbReference type="RefSeq" id="WP_119323408.1">
    <property type="nucleotide sequence ID" value="NZ_AP025739.1"/>
</dbReference>
<sequence>MSKHQFTPTHYFSTLGSHPPVLRIADGDTVATTTLDAGGFDLHRERRHKGVNPMTGPFYVEGAEPGDTLAVRLDRLRPNRRFGWSGVQLASNVMDPADVALLPPPPGFAEGSGEWDVDWDAGIAVLTSPATKLARLPIPIRPMVGCFGVAPSGGQAISTATSSTNGGNMDYKGFTEGVTVYFPVAVSGALFFIGDGHAVQGCGEVCGTGIEISFDVEFTLSVIKGKSIEWPRAETATHIVAAGNARPLDQALQHATSEMARWLQEEYALTWTEAHTLMGQCVEYEIANVFDPAYTVVCKMDKALLARVANL</sequence>
<reference evidence="1 2" key="1">
    <citation type="journal article" date="2019" name="Int. J. Syst. Evol. Microbiol.">
        <title>Capsulimonas corticalis gen. nov., sp. nov., an aerobic capsulated bacterium, of a novel bacterial order, Capsulimonadales ord. nov., of the class Armatimonadia of the phylum Armatimonadetes.</title>
        <authorList>
            <person name="Li J."/>
            <person name="Kudo C."/>
            <person name="Tonouchi A."/>
        </authorList>
    </citation>
    <scope>NUCLEOTIDE SEQUENCE [LARGE SCALE GENOMIC DNA]</scope>
    <source>
        <strain evidence="1 2">AX-7</strain>
    </source>
</reference>
<gene>
    <name evidence="1" type="ORF">CCAX7_007020</name>
</gene>
<dbReference type="SUPFAM" id="SSF141130">
    <property type="entry name" value="Acetamidase/Formamidase-like"/>
    <property type="match status" value="1"/>
</dbReference>
<organism evidence="1 2">
    <name type="scientific">Capsulimonas corticalis</name>
    <dbReference type="NCBI Taxonomy" id="2219043"/>
    <lineage>
        <taxon>Bacteria</taxon>
        <taxon>Bacillati</taxon>
        <taxon>Armatimonadota</taxon>
        <taxon>Armatimonadia</taxon>
        <taxon>Capsulimonadales</taxon>
        <taxon>Capsulimonadaceae</taxon>
        <taxon>Capsulimonas</taxon>
    </lineage>
</organism>
<dbReference type="PANTHER" id="PTHR31891">
    <property type="entry name" value="FORMAMIDASE C869.04-RELATED"/>
    <property type="match status" value="1"/>
</dbReference>
<dbReference type="AlphaFoldDB" id="A0A402D1K7"/>
<dbReference type="OrthoDB" id="9785236at2"/>
<protein>
    <submittedName>
        <fullName evidence="1">Amidase</fullName>
    </submittedName>
</protein>
<accession>A0A402D1K7</accession>
<evidence type="ECO:0000313" key="2">
    <source>
        <dbReference type="Proteomes" id="UP000287394"/>
    </source>
</evidence>
<dbReference type="Proteomes" id="UP000287394">
    <property type="component" value="Chromosome"/>
</dbReference>
<dbReference type="GO" id="GO:0016811">
    <property type="term" value="F:hydrolase activity, acting on carbon-nitrogen (but not peptide) bonds, in linear amides"/>
    <property type="evidence" value="ECO:0007669"/>
    <property type="project" value="InterPro"/>
</dbReference>
<dbReference type="Gene3D" id="2.60.120.580">
    <property type="entry name" value="Acetamidase/Formamidase-like domains"/>
    <property type="match status" value="2"/>
</dbReference>
<dbReference type="KEGG" id="ccot:CCAX7_007020"/>
<dbReference type="InterPro" id="IPR004304">
    <property type="entry name" value="FmdA_AmdA"/>
</dbReference>
<dbReference type="Pfam" id="PF03069">
    <property type="entry name" value="FmdA_AmdA"/>
    <property type="match status" value="1"/>
</dbReference>